<dbReference type="InterPro" id="IPR046938">
    <property type="entry name" value="DNA_clamp_sf"/>
</dbReference>
<evidence type="ECO:0000256" key="6">
    <source>
        <dbReference type="ARBA" id="ARBA00022705"/>
    </source>
</evidence>
<dbReference type="Proteomes" id="UP000284822">
    <property type="component" value="Unassembled WGS sequence"/>
</dbReference>
<dbReference type="PANTHER" id="PTHR30478">
    <property type="entry name" value="DNA POLYMERASE III SUBUNIT BETA"/>
    <property type="match status" value="1"/>
</dbReference>
<keyword evidence="4" id="KW-0808">Transferase</keyword>
<evidence type="ECO:0000313" key="10">
    <source>
        <dbReference type="Proteomes" id="UP000284822"/>
    </source>
</evidence>
<sequence>MKTKKYERTFKNIIGKQETRPILQCLHFDENGSVYATDSHQLLRIRDFHNLKISFNLNLLNFEIVGGTYPDINRLIPEDGFKSQFEVNVESIKDILPFLKAAKEEAIDLYIQKESINCKLKSSNYELPIYNFSGEINELSLNAKFLFDCLQFFKDFNISPTVKFIGSLKPLLFTAENIDYLITPLKKF</sequence>
<dbReference type="PANTHER" id="PTHR30478:SF0">
    <property type="entry name" value="BETA SLIDING CLAMP"/>
    <property type="match status" value="1"/>
</dbReference>
<accession>A0A3R7CKS4</accession>
<gene>
    <name evidence="9" type="ORF">DS832_04765</name>
</gene>
<dbReference type="GO" id="GO:0003677">
    <property type="term" value="F:DNA binding"/>
    <property type="evidence" value="ECO:0007669"/>
    <property type="project" value="UniProtKB-KW"/>
</dbReference>
<keyword evidence="7" id="KW-0239">DNA-directed DNA polymerase</keyword>
<dbReference type="GO" id="GO:0005737">
    <property type="term" value="C:cytoplasm"/>
    <property type="evidence" value="ECO:0007669"/>
    <property type="project" value="UniProtKB-SubCell"/>
</dbReference>
<evidence type="ECO:0008006" key="11">
    <source>
        <dbReference type="Google" id="ProtNLM"/>
    </source>
</evidence>
<dbReference type="RefSeq" id="WP_118910617.1">
    <property type="nucleotide sequence ID" value="NZ_QOCS01000009.1"/>
</dbReference>
<dbReference type="SUPFAM" id="SSF55979">
    <property type="entry name" value="DNA clamp"/>
    <property type="match status" value="1"/>
</dbReference>
<evidence type="ECO:0000256" key="5">
    <source>
        <dbReference type="ARBA" id="ARBA00022695"/>
    </source>
</evidence>
<keyword evidence="8" id="KW-0238">DNA-binding</keyword>
<evidence type="ECO:0000256" key="8">
    <source>
        <dbReference type="ARBA" id="ARBA00023125"/>
    </source>
</evidence>
<protein>
    <recommendedName>
        <fullName evidence="11">DNA polymerase III beta sliding clamp central domain-containing protein</fullName>
    </recommendedName>
</protein>
<dbReference type="GO" id="GO:0003887">
    <property type="term" value="F:DNA-directed DNA polymerase activity"/>
    <property type="evidence" value="ECO:0007669"/>
    <property type="project" value="UniProtKB-KW"/>
</dbReference>
<evidence type="ECO:0000256" key="7">
    <source>
        <dbReference type="ARBA" id="ARBA00022932"/>
    </source>
</evidence>
<reference evidence="9 10" key="1">
    <citation type="submission" date="2018-07" db="EMBL/GenBank/DDBJ databases">
        <title>Genome sequences of six Lactobacillus spp. isolated from bumble bee guts.</title>
        <authorList>
            <person name="Motta E.V.S."/>
            <person name="Moran N.A."/>
        </authorList>
    </citation>
    <scope>NUCLEOTIDE SEQUENCE [LARGE SCALE GENOMIC DNA]</scope>
    <source>
        <strain evidence="9 10">LV-8.1</strain>
    </source>
</reference>
<evidence type="ECO:0000256" key="2">
    <source>
        <dbReference type="ARBA" id="ARBA00010752"/>
    </source>
</evidence>
<dbReference type="GO" id="GO:0006271">
    <property type="term" value="P:DNA strand elongation involved in DNA replication"/>
    <property type="evidence" value="ECO:0007669"/>
    <property type="project" value="TreeGrafter"/>
</dbReference>
<dbReference type="EMBL" id="QOCS01000009">
    <property type="protein sequence ID" value="RHW46803.1"/>
    <property type="molecule type" value="Genomic_DNA"/>
</dbReference>
<evidence type="ECO:0000313" key="9">
    <source>
        <dbReference type="EMBL" id="RHW46803.1"/>
    </source>
</evidence>
<evidence type="ECO:0000256" key="1">
    <source>
        <dbReference type="ARBA" id="ARBA00004496"/>
    </source>
</evidence>
<proteinExistence type="inferred from homology"/>
<comment type="similarity">
    <text evidence="2">Belongs to the beta sliding clamp family.</text>
</comment>
<evidence type="ECO:0000256" key="4">
    <source>
        <dbReference type="ARBA" id="ARBA00022679"/>
    </source>
</evidence>
<name>A0A3R7CKS4_9LACO</name>
<evidence type="ECO:0000256" key="3">
    <source>
        <dbReference type="ARBA" id="ARBA00022490"/>
    </source>
</evidence>
<keyword evidence="6" id="KW-0235">DNA replication</keyword>
<dbReference type="GO" id="GO:0009360">
    <property type="term" value="C:DNA polymerase III complex"/>
    <property type="evidence" value="ECO:0007669"/>
    <property type="project" value="InterPro"/>
</dbReference>
<keyword evidence="3" id="KW-0963">Cytoplasm</keyword>
<keyword evidence="5" id="KW-0548">Nucleotidyltransferase</keyword>
<organism evidence="9 10">
    <name type="scientific">Bombilactobacillus bombi</name>
    <dbReference type="NCBI Taxonomy" id="1303590"/>
    <lineage>
        <taxon>Bacteria</taxon>
        <taxon>Bacillati</taxon>
        <taxon>Bacillota</taxon>
        <taxon>Bacilli</taxon>
        <taxon>Lactobacillales</taxon>
        <taxon>Lactobacillaceae</taxon>
        <taxon>Bombilactobacillus</taxon>
    </lineage>
</organism>
<comment type="subcellular location">
    <subcellularLocation>
        <location evidence="1">Cytoplasm</location>
    </subcellularLocation>
</comment>
<dbReference type="InterPro" id="IPR001001">
    <property type="entry name" value="DNA_polIII_beta"/>
</dbReference>
<comment type="caution">
    <text evidence="9">The sequence shown here is derived from an EMBL/GenBank/DDBJ whole genome shotgun (WGS) entry which is preliminary data.</text>
</comment>
<dbReference type="AlphaFoldDB" id="A0A3R7CKS4"/>
<dbReference type="Gene3D" id="3.70.10.10">
    <property type="match status" value="1"/>
</dbReference>